<dbReference type="Proteomes" id="UP000245133">
    <property type="component" value="Unassembled WGS sequence"/>
</dbReference>
<comment type="caution">
    <text evidence="1">The sequence shown here is derived from an EMBL/GenBank/DDBJ whole genome shotgun (WGS) entry which is preliminary data.</text>
</comment>
<gene>
    <name evidence="1" type="ORF">LPTSP4_07070</name>
</gene>
<accession>A0A2P2DX35</accession>
<evidence type="ECO:0000313" key="1">
    <source>
        <dbReference type="EMBL" id="GBF49197.1"/>
    </source>
</evidence>
<keyword evidence="2" id="KW-1185">Reference proteome</keyword>
<organism evidence="1 2">
    <name type="scientific">Leptospira ryugenii</name>
    <dbReference type="NCBI Taxonomy" id="1917863"/>
    <lineage>
        <taxon>Bacteria</taxon>
        <taxon>Pseudomonadati</taxon>
        <taxon>Spirochaetota</taxon>
        <taxon>Spirochaetia</taxon>
        <taxon>Leptospirales</taxon>
        <taxon>Leptospiraceae</taxon>
        <taxon>Leptospira</taxon>
    </lineage>
</organism>
<sequence length="176" mass="20649">MIRLQAEEKKQNQALRLRLEIDRKPNHNPAIRIGFEARPLKSRELLVFADSEKEILSEGKVSFEEKENRFYFFPYVDLVWKETPRAEIHSLVANRRFTNPGKEWSAVEKSQCPRFLAELFSVEAVLSLYARDKVLQIETRKGFILSPGTERQISDLVLDYFMDLLPPLDEQSQNHQ</sequence>
<dbReference type="OrthoDB" id="345545at2"/>
<dbReference type="RefSeq" id="WP_135354980.1">
    <property type="nucleotide sequence ID" value="NZ_BFBB01000002.1"/>
</dbReference>
<protein>
    <submittedName>
        <fullName evidence="1">Uncharacterized protein</fullName>
    </submittedName>
</protein>
<name>A0A2P2DX35_9LEPT</name>
<proteinExistence type="predicted"/>
<reference evidence="1 2" key="1">
    <citation type="submission" date="2018-02" db="EMBL/GenBank/DDBJ databases">
        <title>Novel Leptospira species isolated from soil and water in Japan.</title>
        <authorList>
            <person name="Nakao R."/>
            <person name="Masuzawa T."/>
        </authorList>
    </citation>
    <scope>NUCLEOTIDE SEQUENCE [LARGE SCALE GENOMIC DNA]</scope>
    <source>
        <strain evidence="1 2">YH101</strain>
    </source>
</reference>
<evidence type="ECO:0000313" key="2">
    <source>
        <dbReference type="Proteomes" id="UP000245133"/>
    </source>
</evidence>
<dbReference type="AlphaFoldDB" id="A0A2P2DX35"/>
<dbReference type="EMBL" id="BFBB01000002">
    <property type="protein sequence ID" value="GBF49197.1"/>
    <property type="molecule type" value="Genomic_DNA"/>
</dbReference>